<dbReference type="GO" id="GO:0016740">
    <property type="term" value="F:transferase activity"/>
    <property type="evidence" value="ECO:0007669"/>
    <property type="project" value="UniProtKB-KW"/>
</dbReference>
<sequence length="216" mass="24657">MAAIELFTAATPNGQKISIVLEEFSIPYKTTPIDLGADQQKNTRNYFSFKDADEKSEMVQWLFFQNAGVGPMQGQANRFFRYAPKKIQYGIDRYQNETRRLYSVLEARLSEERREYLVGKSGGKYSIADISTFAWVRCAPWAGVDLSKFPKLDAWRAQIEARPAVQKGLLAPNGEDQIVKWRENPDVDDPFKSRGNYTLLPIFFLSTVAFRPSHVA</sequence>
<dbReference type="PROSITE" id="PS50405">
    <property type="entry name" value="GST_CTER"/>
    <property type="match status" value="1"/>
</dbReference>
<dbReference type="AlphaFoldDB" id="A0A6A5YQ42"/>
<evidence type="ECO:0000313" key="2">
    <source>
        <dbReference type="EMBL" id="KAF2109256.1"/>
    </source>
</evidence>
<dbReference type="Gene3D" id="1.20.1050.10">
    <property type="match status" value="1"/>
</dbReference>
<reference evidence="2" key="1">
    <citation type="journal article" date="2020" name="Stud. Mycol.">
        <title>101 Dothideomycetes genomes: a test case for predicting lifestyles and emergence of pathogens.</title>
        <authorList>
            <person name="Haridas S."/>
            <person name="Albert R."/>
            <person name="Binder M."/>
            <person name="Bloem J."/>
            <person name="Labutti K."/>
            <person name="Salamov A."/>
            <person name="Andreopoulos B."/>
            <person name="Baker S."/>
            <person name="Barry K."/>
            <person name="Bills G."/>
            <person name="Bluhm B."/>
            <person name="Cannon C."/>
            <person name="Castanera R."/>
            <person name="Culley D."/>
            <person name="Daum C."/>
            <person name="Ezra D."/>
            <person name="Gonzalez J."/>
            <person name="Henrissat B."/>
            <person name="Kuo A."/>
            <person name="Liang C."/>
            <person name="Lipzen A."/>
            <person name="Lutzoni F."/>
            <person name="Magnuson J."/>
            <person name="Mondo S."/>
            <person name="Nolan M."/>
            <person name="Ohm R."/>
            <person name="Pangilinan J."/>
            <person name="Park H.-J."/>
            <person name="Ramirez L."/>
            <person name="Alfaro M."/>
            <person name="Sun H."/>
            <person name="Tritt A."/>
            <person name="Yoshinaga Y."/>
            <person name="Zwiers L.-H."/>
            <person name="Turgeon B."/>
            <person name="Goodwin S."/>
            <person name="Spatafora J."/>
            <person name="Crous P."/>
            <person name="Grigoriev I."/>
        </authorList>
    </citation>
    <scope>NUCLEOTIDE SEQUENCE</scope>
    <source>
        <strain evidence="2">CBS 627.86</strain>
    </source>
</reference>
<keyword evidence="3" id="KW-1185">Reference proteome</keyword>
<evidence type="ECO:0000259" key="1">
    <source>
        <dbReference type="PROSITE" id="PS50405"/>
    </source>
</evidence>
<evidence type="ECO:0000313" key="3">
    <source>
        <dbReference type="Proteomes" id="UP000799770"/>
    </source>
</evidence>
<dbReference type="InterPro" id="IPR004046">
    <property type="entry name" value="GST_C"/>
</dbReference>
<dbReference type="InterPro" id="IPR036282">
    <property type="entry name" value="Glutathione-S-Trfase_C_sf"/>
</dbReference>
<dbReference type="EMBL" id="ML977343">
    <property type="protein sequence ID" value="KAF2109256.1"/>
    <property type="molecule type" value="Genomic_DNA"/>
</dbReference>
<proteinExistence type="predicted"/>
<keyword evidence="2" id="KW-0808">Transferase</keyword>
<protein>
    <submittedName>
        <fullName evidence="2">Glutathione S-transferase</fullName>
    </submittedName>
</protein>
<gene>
    <name evidence="2" type="ORF">BDV96DRAFT_604980</name>
</gene>
<accession>A0A6A5YQ42</accession>
<dbReference type="Pfam" id="PF00043">
    <property type="entry name" value="GST_C"/>
    <property type="match status" value="1"/>
</dbReference>
<dbReference type="Proteomes" id="UP000799770">
    <property type="component" value="Unassembled WGS sequence"/>
</dbReference>
<dbReference type="PANTHER" id="PTHR44051">
    <property type="entry name" value="GLUTATHIONE S-TRANSFERASE-RELATED"/>
    <property type="match status" value="1"/>
</dbReference>
<dbReference type="OrthoDB" id="422574at2759"/>
<dbReference type="Gene3D" id="3.40.30.10">
    <property type="entry name" value="Glutaredoxin"/>
    <property type="match status" value="1"/>
</dbReference>
<name>A0A6A5YQ42_9PLEO</name>
<organism evidence="2 3">
    <name type="scientific">Lophiotrema nucula</name>
    <dbReference type="NCBI Taxonomy" id="690887"/>
    <lineage>
        <taxon>Eukaryota</taxon>
        <taxon>Fungi</taxon>
        <taxon>Dikarya</taxon>
        <taxon>Ascomycota</taxon>
        <taxon>Pezizomycotina</taxon>
        <taxon>Dothideomycetes</taxon>
        <taxon>Pleosporomycetidae</taxon>
        <taxon>Pleosporales</taxon>
        <taxon>Lophiotremataceae</taxon>
        <taxon>Lophiotrema</taxon>
    </lineage>
</organism>
<dbReference type="PANTHER" id="PTHR44051:SF8">
    <property type="entry name" value="GLUTATHIONE S-TRANSFERASE GSTA"/>
    <property type="match status" value="1"/>
</dbReference>
<feature type="domain" description="GST C-terminal" evidence="1">
    <location>
        <begin position="51"/>
        <end position="187"/>
    </location>
</feature>
<dbReference type="InterPro" id="IPR010987">
    <property type="entry name" value="Glutathione-S-Trfase_C-like"/>
</dbReference>
<dbReference type="SUPFAM" id="SSF47616">
    <property type="entry name" value="GST C-terminal domain-like"/>
    <property type="match status" value="1"/>
</dbReference>